<reference evidence="2" key="1">
    <citation type="submission" date="2023-02" db="EMBL/GenBank/DDBJ databases">
        <title>Actinomadura rubrobrunea NBRC 14622.</title>
        <authorList>
            <person name="Ichikawa N."/>
            <person name="Sato H."/>
            <person name="Tonouchi N."/>
        </authorList>
    </citation>
    <scope>NUCLEOTIDE SEQUENCE</scope>
    <source>
        <strain evidence="2">NBRC 14622</strain>
    </source>
</reference>
<evidence type="ECO:0000313" key="3">
    <source>
        <dbReference type="Proteomes" id="UP001165124"/>
    </source>
</evidence>
<dbReference type="AlphaFoldDB" id="A0A9W6PZM3"/>
<name>A0A9W6PZM3_9ACTN</name>
<evidence type="ECO:0000313" key="2">
    <source>
        <dbReference type="EMBL" id="GLW67289.1"/>
    </source>
</evidence>
<feature type="region of interest" description="Disordered" evidence="1">
    <location>
        <begin position="62"/>
        <end position="81"/>
    </location>
</feature>
<protein>
    <submittedName>
        <fullName evidence="2">Uncharacterized protein</fullName>
    </submittedName>
</protein>
<keyword evidence="3" id="KW-1185">Reference proteome</keyword>
<organism evidence="2 3">
    <name type="scientific">Actinomadura rubrobrunea</name>
    <dbReference type="NCBI Taxonomy" id="115335"/>
    <lineage>
        <taxon>Bacteria</taxon>
        <taxon>Bacillati</taxon>
        <taxon>Actinomycetota</taxon>
        <taxon>Actinomycetes</taxon>
        <taxon>Streptosporangiales</taxon>
        <taxon>Thermomonosporaceae</taxon>
        <taxon>Actinomadura</taxon>
    </lineage>
</organism>
<comment type="caution">
    <text evidence="2">The sequence shown here is derived from an EMBL/GenBank/DDBJ whole genome shotgun (WGS) entry which is preliminary data.</text>
</comment>
<gene>
    <name evidence="2" type="ORF">Arub01_55320</name>
</gene>
<evidence type="ECO:0000256" key="1">
    <source>
        <dbReference type="SAM" id="MobiDB-lite"/>
    </source>
</evidence>
<proteinExistence type="predicted"/>
<accession>A0A9W6PZM3</accession>
<dbReference type="Proteomes" id="UP001165124">
    <property type="component" value="Unassembled WGS sequence"/>
</dbReference>
<dbReference type="EMBL" id="BSRZ01000021">
    <property type="protein sequence ID" value="GLW67289.1"/>
    <property type="molecule type" value="Genomic_DNA"/>
</dbReference>
<sequence length="81" mass="8469">MAACAIRVGRDSVQAASQHQSAGCDSVIMKPVHQLQRGQTGRGSQNGCGVCRVETVVQERGTEVDRISTDGARDEGAQSLG</sequence>